<dbReference type="PANTHER" id="PTHR34796:SF1">
    <property type="entry name" value="EXPRESSED PROTEIN"/>
    <property type="match status" value="1"/>
</dbReference>
<dbReference type="SUPFAM" id="SSF140663">
    <property type="entry name" value="TTHA0068-like"/>
    <property type="match status" value="1"/>
</dbReference>
<dbReference type="OMA" id="WNNAEEP"/>
<name>A0A2P6RHB2_ROSCH</name>
<evidence type="ECO:0000313" key="1">
    <source>
        <dbReference type="EMBL" id="PRQ45815.1"/>
    </source>
</evidence>
<gene>
    <name evidence="1" type="ORF">RchiOBHm_Chr3g0495771</name>
</gene>
<dbReference type="Gene3D" id="1.10.3450.10">
    <property type="entry name" value="TTHA0068-like"/>
    <property type="match status" value="1"/>
</dbReference>
<dbReference type="STRING" id="74649.A0A2P6RHB2"/>
<dbReference type="InterPro" id="IPR023203">
    <property type="entry name" value="TTHA0068_sf"/>
</dbReference>
<dbReference type="PANTHER" id="PTHR34796">
    <property type="entry name" value="EXPRESSED PROTEIN"/>
    <property type="match status" value="1"/>
</dbReference>
<dbReference type="Pfam" id="PF03745">
    <property type="entry name" value="DUF309"/>
    <property type="match status" value="1"/>
</dbReference>
<dbReference type="Proteomes" id="UP000238479">
    <property type="component" value="Chromosome 3"/>
</dbReference>
<proteinExistence type="predicted"/>
<evidence type="ECO:0000313" key="2">
    <source>
        <dbReference type="Proteomes" id="UP000238479"/>
    </source>
</evidence>
<protein>
    <submittedName>
        <fullName evidence="1">Putative TTHA0068-like domain-containing protein</fullName>
    </submittedName>
</protein>
<reference evidence="1 2" key="1">
    <citation type="journal article" date="2018" name="Nat. Genet.">
        <title>The Rosa genome provides new insights in the design of modern roses.</title>
        <authorList>
            <person name="Bendahmane M."/>
        </authorList>
    </citation>
    <scope>NUCLEOTIDE SEQUENCE [LARGE SCALE GENOMIC DNA]</scope>
    <source>
        <strain evidence="2">cv. Old Blush</strain>
    </source>
</reference>
<dbReference type="Gramene" id="PRQ45815">
    <property type="protein sequence ID" value="PRQ45815"/>
    <property type="gene ID" value="RchiOBHm_Chr3g0495771"/>
</dbReference>
<keyword evidence="2" id="KW-1185">Reference proteome</keyword>
<organism evidence="1 2">
    <name type="scientific">Rosa chinensis</name>
    <name type="common">China rose</name>
    <dbReference type="NCBI Taxonomy" id="74649"/>
    <lineage>
        <taxon>Eukaryota</taxon>
        <taxon>Viridiplantae</taxon>
        <taxon>Streptophyta</taxon>
        <taxon>Embryophyta</taxon>
        <taxon>Tracheophyta</taxon>
        <taxon>Spermatophyta</taxon>
        <taxon>Magnoliopsida</taxon>
        <taxon>eudicotyledons</taxon>
        <taxon>Gunneridae</taxon>
        <taxon>Pentapetalae</taxon>
        <taxon>rosids</taxon>
        <taxon>fabids</taxon>
        <taxon>Rosales</taxon>
        <taxon>Rosaceae</taxon>
        <taxon>Rosoideae</taxon>
        <taxon>Rosoideae incertae sedis</taxon>
        <taxon>Rosa</taxon>
    </lineage>
</organism>
<sequence>MAFPASAICSLTSPVFSRSSTSNSLLPSQTNPITFCSSEYYSKPFNSYTSQHSCRHYSSCFRISYRFSDAGEGEDEAEDCTFDEAVVLFNTREYYKCHDFLESLWNKAEEPTRTLFHGILQCAVGFHHLFNQNHKGAMMELGEGLCKLRKMNFKTGPFYEFEQQISAALDFIYQTQIELAACGDDVCVAMDRSERSYQLLGRYAAGQLLYTLQLQADDDPNETMYIVFHPRMSYGGEPQKVKLPTLNATTQHLTSHGL</sequence>
<accession>A0A2P6RHB2</accession>
<dbReference type="InterPro" id="IPR005500">
    <property type="entry name" value="DUF309"/>
</dbReference>
<dbReference type="EMBL" id="PDCK01000041">
    <property type="protein sequence ID" value="PRQ45815.1"/>
    <property type="molecule type" value="Genomic_DNA"/>
</dbReference>
<comment type="caution">
    <text evidence="1">The sequence shown here is derived from an EMBL/GenBank/DDBJ whole genome shotgun (WGS) entry which is preliminary data.</text>
</comment>
<dbReference type="AlphaFoldDB" id="A0A2P6RHB2"/>
<dbReference type="OrthoDB" id="2020115at2759"/>